<dbReference type="EMBL" id="CP034587">
    <property type="protein sequence ID" value="AZQ75647.1"/>
    <property type="molecule type" value="Genomic_DNA"/>
</dbReference>
<dbReference type="GO" id="GO:0016646">
    <property type="term" value="F:oxidoreductase activity, acting on the CH-NH group of donors, NAD or NADP as acceptor"/>
    <property type="evidence" value="ECO:0007669"/>
    <property type="project" value="TreeGrafter"/>
</dbReference>
<dbReference type="PANTHER" id="PTHR43355:SF2">
    <property type="entry name" value="FLAVIN REDUCTASE (NADPH)"/>
    <property type="match status" value="1"/>
</dbReference>
<dbReference type="AlphaFoldDB" id="A0A3S9PTH9"/>
<dbReference type="PANTHER" id="PTHR43355">
    <property type="entry name" value="FLAVIN REDUCTASE (NADPH)"/>
    <property type="match status" value="1"/>
</dbReference>
<dbReference type="RefSeq" id="WP_126918148.1">
    <property type="nucleotide sequence ID" value="NZ_CP034587.1"/>
</dbReference>
<evidence type="ECO:0000259" key="1">
    <source>
        <dbReference type="Pfam" id="PF13460"/>
    </source>
</evidence>
<dbReference type="InterPro" id="IPR036291">
    <property type="entry name" value="NAD(P)-bd_dom_sf"/>
</dbReference>
<accession>A0A3S9PTH9</accession>
<organism evidence="2 3">
    <name type="scientific">Streptomyces luteoverticillatus</name>
    <name type="common">Streptoverticillium luteoverticillatus</name>
    <dbReference type="NCBI Taxonomy" id="66425"/>
    <lineage>
        <taxon>Bacteria</taxon>
        <taxon>Bacillati</taxon>
        <taxon>Actinomycetota</taxon>
        <taxon>Actinomycetes</taxon>
        <taxon>Kitasatosporales</taxon>
        <taxon>Streptomycetaceae</taxon>
        <taxon>Streptomyces</taxon>
    </lineage>
</organism>
<dbReference type="SUPFAM" id="SSF51735">
    <property type="entry name" value="NAD(P)-binding Rossmann-fold domains"/>
    <property type="match status" value="1"/>
</dbReference>
<dbReference type="InterPro" id="IPR051606">
    <property type="entry name" value="Polyketide_Oxido-like"/>
</dbReference>
<proteinExistence type="predicted"/>
<evidence type="ECO:0000313" key="3">
    <source>
        <dbReference type="Proteomes" id="UP000267900"/>
    </source>
</evidence>
<dbReference type="OrthoDB" id="3191258at2"/>
<dbReference type="Gene3D" id="3.40.50.720">
    <property type="entry name" value="NAD(P)-binding Rossmann-like Domain"/>
    <property type="match status" value="1"/>
</dbReference>
<gene>
    <name evidence="2" type="ORF">EKH77_18710</name>
</gene>
<dbReference type="InterPro" id="IPR016040">
    <property type="entry name" value="NAD(P)-bd_dom"/>
</dbReference>
<dbReference type="Proteomes" id="UP000267900">
    <property type="component" value="Chromosome"/>
</dbReference>
<protein>
    <submittedName>
        <fullName evidence="2">NADH-flavin reductase</fullName>
    </submittedName>
</protein>
<evidence type="ECO:0000313" key="2">
    <source>
        <dbReference type="EMBL" id="AZQ75647.1"/>
    </source>
</evidence>
<keyword evidence="3" id="KW-1185">Reference proteome</keyword>
<name>A0A3S9PTH9_STRLT</name>
<reference evidence="2 3" key="1">
    <citation type="submission" date="2018-12" db="EMBL/GenBank/DDBJ databases">
        <title>The whole draft genome of Streptomyce luteoverticillatus CGMCC 15060.</title>
        <authorList>
            <person name="Feng Z."/>
            <person name="Chen G."/>
            <person name="Zhang J."/>
            <person name="Zhu H."/>
            <person name="Yu X."/>
            <person name="Zhang W."/>
            <person name="Zhang X."/>
        </authorList>
    </citation>
    <scope>NUCLEOTIDE SEQUENCE [LARGE SCALE GENOMIC DNA]</scope>
    <source>
        <strain evidence="2 3">CGMCC 15060</strain>
    </source>
</reference>
<sequence length="217" mass="22242">MRVTVFGAAGNVGRRVVAEALARGHHVTAVVRDLARGRAAGLPEAAEIRVGDAGVVEEVAALSAGQDVVVGATRPAPGQEGQLVPMAEALLAGVADADARLLLVGGAGGLSVPGTDGRVLVVDDPAYVPEAWRPIAVACVEQLAACRAAGAAVDWTYLSPPAQLEPGERTGAYRLGRDELLVDAEGASAVSMEDLAVALLDEAERPAHRRARFTVAY</sequence>
<feature type="domain" description="NAD(P)-binding" evidence="1">
    <location>
        <begin position="7"/>
        <end position="203"/>
    </location>
</feature>
<dbReference type="Pfam" id="PF13460">
    <property type="entry name" value="NAD_binding_10"/>
    <property type="match status" value="1"/>
</dbReference>